<proteinExistence type="predicted"/>
<name>A0A921L9J9_9LACO</name>
<evidence type="ECO:0000313" key="1">
    <source>
        <dbReference type="EMBL" id="HJF86487.1"/>
    </source>
</evidence>
<evidence type="ECO:0000313" key="2">
    <source>
        <dbReference type="Proteomes" id="UP000747013"/>
    </source>
</evidence>
<dbReference type="Proteomes" id="UP000747013">
    <property type="component" value="Unassembled WGS sequence"/>
</dbReference>
<organism evidence="1 2">
    <name type="scientific">Companilactobacillus farciminis</name>
    <dbReference type="NCBI Taxonomy" id="1612"/>
    <lineage>
        <taxon>Bacteria</taxon>
        <taxon>Bacillati</taxon>
        <taxon>Bacillota</taxon>
        <taxon>Bacilli</taxon>
        <taxon>Lactobacillales</taxon>
        <taxon>Lactobacillaceae</taxon>
        <taxon>Companilactobacillus</taxon>
    </lineage>
</organism>
<dbReference type="EMBL" id="DYWC01000082">
    <property type="protein sequence ID" value="HJF86487.1"/>
    <property type="molecule type" value="Genomic_DNA"/>
</dbReference>
<sequence length="69" mass="7523">GSSLEHKFCDGSAAKFFVSALALTKRPSFEILRLWGHAKAQNSAGSVPANHRTCVEDGIIPHQQKQISF</sequence>
<reference evidence="1" key="1">
    <citation type="journal article" date="2021" name="PeerJ">
        <title>Extensive microbial diversity within the chicken gut microbiome revealed by metagenomics and culture.</title>
        <authorList>
            <person name="Gilroy R."/>
            <person name="Ravi A."/>
            <person name="Getino M."/>
            <person name="Pursley I."/>
            <person name="Horton D.L."/>
            <person name="Alikhan N.F."/>
            <person name="Baker D."/>
            <person name="Gharbi K."/>
            <person name="Hall N."/>
            <person name="Watson M."/>
            <person name="Adriaenssens E.M."/>
            <person name="Foster-Nyarko E."/>
            <person name="Jarju S."/>
            <person name="Secka A."/>
            <person name="Antonio M."/>
            <person name="Oren A."/>
            <person name="Chaudhuri R.R."/>
            <person name="La Ragione R."/>
            <person name="Hildebrand F."/>
            <person name="Pallen M.J."/>
        </authorList>
    </citation>
    <scope>NUCLEOTIDE SEQUENCE</scope>
    <source>
        <strain evidence="1">7886</strain>
    </source>
</reference>
<protein>
    <submittedName>
        <fullName evidence="1">Uncharacterized protein</fullName>
    </submittedName>
</protein>
<reference evidence="1" key="2">
    <citation type="submission" date="2021-09" db="EMBL/GenBank/DDBJ databases">
        <authorList>
            <person name="Gilroy R."/>
        </authorList>
    </citation>
    <scope>NUCLEOTIDE SEQUENCE</scope>
    <source>
        <strain evidence="1">7886</strain>
    </source>
</reference>
<feature type="non-terminal residue" evidence="1">
    <location>
        <position position="1"/>
    </location>
</feature>
<gene>
    <name evidence="1" type="ORF">K8V88_03530</name>
</gene>
<comment type="caution">
    <text evidence="1">The sequence shown here is derived from an EMBL/GenBank/DDBJ whole genome shotgun (WGS) entry which is preliminary data.</text>
</comment>
<dbReference type="AlphaFoldDB" id="A0A921L9J9"/>
<accession>A0A921L9J9</accession>